<proteinExistence type="predicted"/>
<protein>
    <submittedName>
        <fullName evidence="1">Uncharacterized protein</fullName>
    </submittedName>
</protein>
<evidence type="ECO:0000313" key="1">
    <source>
        <dbReference type="EMBL" id="KAJ9120618.1"/>
    </source>
</evidence>
<keyword evidence="2" id="KW-1185">Reference proteome</keyword>
<name>A0ACC2XAG1_9TREE</name>
<dbReference type="Proteomes" id="UP001243375">
    <property type="component" value="Unassembled WGS sequence"/>
</dbReference>
<gene>
    <name evidence="1" type="ORF">QFC22_002547</name>
</gene>
<accession>A0ACC2XAG1</accession>
<comment type="caution">
    <text evidence="1">The sequence shown here is derived from an EMBL/GenBank/DDBJ whole genome shotgun (WGS) entry which is preliminary data.</text>
</comment>
<reference evidence="1" key="1">
    <citation type="submission" date="2023-04" db="EMBL/GenBank/DDBJ databases">
        <title>Draft Genome sequencing of Naganishia species isolated from polar environments using Oxford Nanopore Technology.</title>
        <authorList>
            <person name="Leo P."/>
            <person name="Venkateswaran K."/>
        </authorList>
    </citation>
    <scope>NUCLEOTIDE SEQUENCE</scope>
    <source>
        <strain evidence="1">MNA-CCFEE 5425</strain>
    </source>
</reference>
<sequence length="2917" mass="329178">MSTLLYLGILVLGLLALRRYLVPYLLGRLTPFRVRSISFKNIRGFEWRLGRGHDDNAPAILKAERLGWEWCVQGHRGISLVMEQVDLVLSDHDFAEYSQSNKEGGMRGLRSKGIASLVSDSARRLYVLPPRLKWLILCVEQINLHVMPGLNRYLRPIMLSLCMRFLPGVLHLLRFHVTNIRVLHQKGAVCMSLDSIDSDFEVNYDAEPAFITPEDALVPETPLDPRISTSGSFFPSSTEDSGEDREIRSNGKAKGYKVKRSWATTWRKVMGRASGRVNMSVTVSKCRIARAVGATVAKDQGTDVVQLPENSSFHFDMTFGTLKDRQKRHRAINSTLSRSISVYLAVNTITIDARISPVTIDMQQVEKLLRNNKRQRHQAYKQDVDPPLDPYAGPQAETVQRKRQRRQESLKAIGRAVDQCVVSVAEITLRHTLEASCLGPQISDETVKSSSSQDSGFAGMSSGEHESKEVPGLLKEILVALVINDFTFQTTSITQKNSAALRQIFGRPCSTDPGESRLVRGMDVTLRYTDMKLQRVSNLPSDHFATLFSTGTLEINAVTTIFSEILGWNPSSYLDQADHYLLQFQCKADHLHLNTSLDLLTQFVLGARAWGAHRKLERHPGLAYNGVANPAPTTPARKFNHRMPTIIGVCEIGNVDIRVASDELRSLVECRVFNSGIYVAGRTNQYDLSARILNKDSKTKARNQLQYDYTSALAWDIGGQITQTVISIGNPEQRGDSSLSEIVHIGQASITSSGDLRGRADEARNLIRYDPKSKTGTLTFSIDGGVDLRFWRSETHKQLANWLSSLIRAQSLLRRPRNDAVNAVIPDTLRTLPSGIAIKISTGIISTVIASRDPNPACELGLIRGIHVQTALALDYCYFANQEQISRSHHLVDQMQKRSKLHLRTGLEAEAEVLANKYLSSGGGAALFGINLQETIVEPVFNAREWKISDRTPDSFPSPAELLPPRTKRNPSHAAWDFQLKRKMRSTPSSQQLYSNNEDPLNLDYRHQIQKPIFTAPNINMTFNIVRDTGDEGLENQIIGRMSYGEISGDLSHIHCLLLAQQGIADCRPSAPNTEPPDTRHRQNRIPTTIRFRIDYLEIDILFPIGERIFWSISAVHVLSQPEVQVLSVRSGMVFVPSARQVGKFEELGRFKTVAATINKGQRPVVKVDGDALRIRVPYRYEPSKLFLNISATVKATRILLRNIKTSQFQVTQLPVAQGPKRIPDIAVRLRTISFEIKDDPLETKLNLIFRVGKTENGPRLVRQAYFDAKWALIDNAEGQPPKRPLAPSDLEELKERYNVDASHSISKEEARERFHKYNSDVWQERMRKSRNVQNRREERELLRQYGYKTDYSDLPIEVVAPQRFAPLFRGSLDNVHAKIQDPGLDRAGLLKHMEDHAGPFPVGQEFSLFVPLKVRLASDNADFTLRDYPLPLWRIMPIESTVGESPAMVCDITIILAEELVKGDDTFFLIPCTVLPKGTGDPRATALELKIAKTSAPVKSYADVNFSIRSLRPTDFTWGVSYSPAISDLARAFASFSHPPRDPSPRLAFWDKLRLTLHWRVAFDFSGPCHLHLKGSRDPYDIIGHGAGFVLAWMGNSRIRIGYENPQRELLQISSEQMILSVPDLTAFIDPMATGDITSPHVDTGKKTDELPGLLDRRLNKTCANFRGGVCVGFAFKFERTCRDKDCRYGCRGDPSMRECRIFDFLPHHAIKLRAPRHASSEGAEFDSYDGFRSDFIHFSPSIVANQQGDKRNESSFHFTPMGFAHFFAWWRLFNHAMSLPIRQGSLFPFSPPPSKKFGRSLATIKYRFDIHDLHIAHVYPQYSQIEWLNGFETAVGLKGHIARFQADIHQREQFQIKKHLKLGTTQLVKHKAVYAAETIFFDTEVVAVRAAFDSPVKQSLETAEDTAGEVPFQSRGLHAKDLPEHEAKWFNIDDYVDTSVRPLDDNPLVEFYTVLTAPLCRYSRYIPALMVSSKVIDNLKAGKFDGTESFASKFGREPSHRCLLGEAPTLEEFNNKLIDERIGALRTQHEASLDPRVENALDRNIQILEDGRRLMHTRMHSIEYPIDRRNSIDGFDARDRMTEREGAGYENVYHIHSPRLSIDNTSRNILMQYYFSSRMRRGYEYHMSHKAVRALEDQLKEAFVIKHPPIQPVGDIRKPHVDLDDIAGKVGSTLAAGIIGHLLGDPSPVEATGNSHVVDSECSCEIAPSKGLPKEFGIRKSLFSVLTHPQILLSSEMDNASTVLMTANVAKLRTFTVEDGEFPGDSVNGLVLHRNYGALEGLQSFFPSNDPDSQKPSHTFVPMEVLLDTKLETSAFDRLVASTNCRIRFDKFNQLRLVHHLKHVEGSAEHLKNYQDLAVVDIPAFGVVANARHFAAIYNILTDLLLYQDPEQKHRSQQLDTFLYSFDAEDRHRYNREVKYLQDRIRESEATYRIYEEHHDRLSTEGVLELGRVRSDLLEDAQKLNLIFDALAILQSHNKAAADLRSSLRLEAHARELAWFMLNEDKVIAKLAIEDIHYTWVRKKDSSTENALVVQNLQALNTSPHAYYVEIISRYEQAAQRSEDPMMQVYWSALAPVGGISILESFKLQLFPLRVQLERAIGRALHDYVFQSRIAKNGEAASQRKPKKKDKSADSENLENGLHGKRKQNIGIHRTSSGIFSAHLGTGSPALSRQNSSLDVSQIGRPQHSRIPSVQDASASTLQRQEKLNAEEMRVRATKNRTFISIDIEPTTLLFSYKSDKAKSFSNVQDIRAKTPHLVYENKVWSFEDLAGVMRKDMLKSAWNQKGQLLSDLFRKKHRPTGREQTPLGPSQLSMSHSSHDAESNIVGTASSVEPVNSEPVLPDTVALVRTPEEIEPLVLQASLGMEVEQREQQDHPSMYSVQTDSQQSLEQNGDQRKSGRMNRLIHKLRSHKRD</sequence>
<organism evidence="1 2">
    <name type="scientific">Naganishia vaughanmartiniae</name>
    <dbReference type="NCBI Taxonomy" id="1424756"/>
    <lineage>
        <taxon>Eukaryota</taxon>
        <taxon>Fungi</taxon>
        <taxon>Dikarya</taxon>
        <taxon>Basidiomycota</taxon>
        <taxon>Agaricomycotina</taxon>
        <taxon>Tremellomycetes</taxon>
        <taxon>Filobasidiales</taxon>
        <taxon>Filobasidiaceae</taxon>
        <taxon>Naganishia</taxon>
    </lineage>
</organism>
<evidence type="ECO:0000313" key="2">
    <source>
        <dbReference type="Proteomes" id="UP001243375"/>
    </source>
</evidence>
<dbReference type="EMBL" id="JASBWU010000006">
    <property type="protein sequence ID" value="KAJ9120618.1"/>
    <property type="molecule type" value="Genomic_DNA"/>
</dbReference>